<feature type="non-terminal residue" evidence="1">
    <location>
        <position position="82"/>
    </location>
</feature>
<sequence length="82" mass="9424">VYFGVEAFNMRMFSDNFKLEDLNKIVEKCHDNNILAYMTTNVIVYENELDLLNNVLDSAVEAEIDAIIIHDIGVIETVKEKD</sequence>
<evidence type="ECO:0008006" key="2">
    <source>
        <dbReference type="Google" id="ProtNLM"/>
    </source>
</evidence>
<feature type="non-terminal residue" evidence="1">
    <location>
        <position position="1"/>
    </location>
</feature>
<protein>
    <recommendedName>
        <fullName evidence="2">Peptidase U32</fullName>
    </recommendedName>
</protein>
<accession>X1HKZ5</accession>
<proteinExistence type="predicted"/>
<dbReference type="EMBL" id="BARU01015702">
    <property type="protein sequence ID" value="GAH54494.1"/>
    <property type="molecule type" value="Genomic_DNA"/>
</dbReference>
<dbReference type="PANTHER" id="PTHR30217">
    <property type="entry name" value="PEPTIDASE U32 FAMILY"/>
    <property type="match status" value="1"/>
</dbReference>
<dbReference type="AlphaFoldDB" id="X1HKZ5"/>
<gene>
    <name evidence="1" type="ORF">S03H2_26786</name>
</gene>
<organism evidence="1">
    <name type="scientific">marine sediment metagenome</name>
    <dbReference type="NCBI Taxonomy" id="412755"/>
    <lineage>
        <taxon>unclassified sequences</taxon>
        <taxon>metagenomes</taxon>
        <taxon>ecological metagenomes</taxon>
    </lineage>
</organism>
<comment type="caution">
    <text evidence="1">The sequence shown here is derived from an EMBL/GenBank/DDBJ whole genome shotgun (WGS) entry which is preliminary data.</text>
</comment>
<reference evidence="1" key="1">
    <citation type="journal article" date="2014" name="Front. Microbiol.">
        <title>High frequency of phylogenetically diverse reductive dehalogenase-homologous genes in deep subseafloor sedimentary metagenomes.</title>
        <authorList>
            <person name="Kawai M."/>
            <person name="Futagami T."/>
            <person name="Toyoda A."/>
            <person name="Takaki Y."/>
            <person name="Nishi S."/>
            <person name="Hori S."/>
            <person name="Arai W."/>
            <person name="Tsubouchi T."/>
            <person name="Morono Y."/>
            <person name="Uchiyama I."/>
            <person name="Ito T."/>
            <person name="Fujiyama A."/>
            <person name="Inagaki F."/>
            <person name="Takami H."/>
        </authorList>
    </citation>
    <scope>NUCLEOTIDE SEQUENCE</scope>
    <source>
        <strain evidence="1">Expedition CK06-06</strain>
    </source>
</reference>
<evidence type="ECO:0000313" key="1">
    <source>
        <dbReference type="EMBL" id="GAH54494.1"/>
    </source>
</evidence>
<dbReference type="InterPro" id="IPR051454">
    <property type="entry name" value="RNA/ubiquinone_mod_enzymes"/>
</dbReference>
<dbReference type="PANTHER" id="PTHR30217:SF6">
    <property type="entry name" value="TRNA HYDROXYLATION PROTEIN P"/>
    <property type="match status" value="1"/>
</dbReference>
<name>X1HKZ5_9ZZZZ</name>